<name>A0A074Z478_OPIVI</name>
<dbReference type="STRING" id="6198.A0A074Z478"/>
<accession>A0A074Z478</accession>
<proteinExistence type="predicted"/>
<dbReference type="KEGG" id="ovi:T265_09924"/>
<dbReference type="AlphaFoldDB" id="A0A074Z478"/>
<sequence>MKEITKRLGAVGTARLPGWGPRDPRCAWLETLQDMAANRCQWCSCRQFLSRSSEEPSNLMLFTTIGYHPLREIMAML</sequence>
<dbReference type="RefSeq" id="XP_009174404.1">
    <property type="nucleotide sequence ID" value="XM_009176140.1"/>
</dbReference>
<organism evidence="1 2">
    <name type="scientific">Opisthorchis viverrini</name>
    <name type="common">Southeast Asian liver fluke</name>
    <dbReference type="NCBI Taxonomy" id="6198"/>
    <lineage>
        <taxon>Eukaryota</taxon>
        <taxon>Metazoa</taxon>
        <taxon>Spiralia</taxon>
        <taxon>Lophotrochozoa</taxon>
        <taxon>Platyhelminthes</taxon>
        <taxon>Trematoda</taxon>
        <taxon>Digenea</taxon>
        <taxon>Opisthorchiida</taxon>
        <taxon>Opisthorchiata</taxon>
        <taxon>Opisthorchiidae</taxon>
        <taxon>Opisthorchis</taxon>
    </lineage>
</organism>
<dbReference type="CTD" id="20324092"/>
<reference evidence="1 2" key="1">
    <citation type="submission" date="2013-11" db="EMBL/GenBank/DDBJ databases">
        <title>Opisthorchis viverrini - life in the bile duct.</title>
        <authorList>
            <person name="Young N.D."/>
            <person name="Nagarajan N."/>
            <person name="Lin S.J."/>
            <person name="Korhonen P.K."/>
            <person name="Jex A.R."/>
            <person name="Hall R.S."/>
            <person name="Safavi-Hemami H."/>
            <person name="Kaewkong W."/>
            <person name="Bertrand D."/>
            <person name="Gao S."/>
            <person name="Seet Q."/>
            <person name="Wongkham S."/>
            <person name="Teh B.T."/>
            <person name="Wongkham C."/>
            <person name="Intapan P.M."/>
            <person name="Maleewong W."/>
            <person name="Yang X."/>
            <person name="Hu M."/>
            <person name="Wang Z."/>
            <person name="Hofmann A."/>
            <person name="Sternberg P.W."/>
            <person name="Tan P."/>
            <person name="Wang J."/>
            <person name="Gasser R.B."/>
        </authorList>
    </citation>
    <scope>NUCLEOTIDE SEQUENCE [LARGE SCALE GENOMIC DNA]</scope>
</reference>
<dbReference type="OrthoDB" id="6229751at2759"/>
<protein>
    <submittedName>
        <fullName evidence="1">Uncharacterized protein</fullName>
    </submittedName>
</protein>
<evidence type="ECO:0000313" key="2">
    <source>
        <dbReference type="Proteomes" id="UP000054324"/>
    </source>
</evidence>
<dbReference type="Proteomes" id="UP000054324">
    <property type="component" value="Unassembled WGS sequence"/>
</dbReference>
<evidence type="ECO:0000313" key="1">
    <source>
        <dbReference type="EMBL" id="KER21858.1"/>
    </source>
</evidence>
<gene>
    <name evidence="1" type="ORF">T265_09924</name>
</gene>
<keyword evidence="2" id="KW-1185">Reference proteome</keyword>
<dbReference type="GeneID" id="20324092"/>
<dbReference type="EMBL" id="KL596936">
    <property type="protein sequence ID" value="KER21858.1"/>
    <property type="molecule type" value="Genomic_DNA"/>
</dbReference>